<dbReference type="AlphaFoldDB" id="A0A1J5RVQ9"/>
<dbReference type="Gene3D" id="1.20.120.530">
    <property type="entry name" value="GntR ligand-binding domain-like"/>
    <property type="match status" value="1"/>
</dbReference>
<keyword evidence="1" id="KW-0805">Transcription regulation</keyword>
<dbReference type="Pfam" id="PF00392">
    <property type="entry name" value="GntR"/>
    <property type="match status" value="1"/>
</dbReference>
<organism evidence="5">
    <name type="scientific">mine drainage metagenome</name>
    <dbReference type="NCBI Taxonomy" id="410659"/>
    <lineage>
        <taxon>unclassified sequences</taxon>
        <taxon>metagenomes</taxon>
        <taxon>ecological metagenomes</taxon>
    </lineage>
</organism>
<accession>A0A1J5RVQ9</accession>
<evidence type="ECO:0000256" key="2">
    <source>
        <dbReference type="ARBA" id="ARBA00023125"/>
    </source>
</evidence>
<feature type="domain" description="HTH gntR-type" evidence="4">
    <location>
        <begin position="5"/>
        <end position="73"/>
    </location>
</feature>
<dbReference type="InterPro" id="IPR000524">
    <property type="entry name" value="Tscrpt_reg_HTH_GntR"/>
</dbReference>
<dbReference type="SMART" id="SM00345">
    <property type="entry name" value="HTH_GNTR"/>
    <property type="match status" value="1"/>
</dbReference>
<dbReference type="PANTHER" id="PTHR43537:SF5">
    <property type="entry name" value="UXU OPERON TRANSCRIPTIONAL REGULATOR"/>
    <property type="match status" value="1"/>
</dbReference>
<proteinExistence type="predicted"/>
<keyword evidence="2" id="KW-0238">DNA-binding</keyword>
<dbReference type="SMART" id="SM00895">
    <property type="entry name" value="FCD"/>
    <property type="match status" value="1"/>
</dbReference>
<evidence type="ECO:0000313" key="5">
    <source>
        <dbReference type="EMBL" id="OIQ96164.1"/>
    </source>
</evidence>
<dbReference type="Pfam" id="PF07729">
    <property type="entry name" value="FCD"/>
    <property type="match status" value="1"/>
</dbReference>
<keyword evidence="3" id="KW-0804">Transcription</keyword>
<evidence type="ECO:0000256" key="3">
    <source>
        <dbReference type="ARBA" id="ARBA00023163"/>
    </source>
</evidence>
<reference evidence="5" key="1">
    <citation type="submission" date="2016-10" db="EMBL/GenBank/DDBJ databases">
        <title>Sequence of Gallionella enrichment culture.</title>
        <authorList>
            <person name="Poehlein A."/>
            <person name="Muehling M."/>
            <person name="Daniel R."/>
        </authorList>
    </citation>
    <scope>NUCLEOTIDE SEQUENCE</scope>
</reference>
<dbReference type="GO" id="GO:0003700">
    <property type="term" value="F:DNA-binding transcription factor activity"/>
    <property type="evidence" value="ECO:0007669"/>
    <property type="project" value="InterPro"/>
</dbReference>
<dbReference type="InterPro" id="IPR008920">
    <property type="entry name" value="TF_FadR/GntR_C"/>
</dbReference>
<dbReference type="CDD" id="cd07377">
    <property type="entry name" value="WHTH_GntR"/>
    <property type="match status" value="1"/>
</dbReference>
<dbReference type="PROSITE" id="PS50949">
    <property type="entry name" value="HTH_GNTR"/>
    <property type="match status" value="1"/>
</dbReference>
<dbReference type="InterPro" id="IPR036390">
    <property type="entry name" value="WH_DNA-bd_sf"/>
</dbReference>
<dbReference type="SUPFAM" id="SSF46785">
    <property type="entry name" value="Winged helix' DNA-binding domain"/>
    <property type="match status" value="1"/>
</dbReference>
<gene>
    <name evidence="5" type="primary">lutR_3</name>
    <name evidence="5" type="ORF">GALL_217930</name>
</gene>
<dbReference type="EMBL" id="MLJW01000153">
    <property type="protein sequence ID" value="OIQ96164.1"/>
    <property type="molecule type" value="Genomic_DNA"/>
</dbReference>
<sequence length="225" mass="25571">MAWSSDPAYLLKEELLAHLRDGRWRPGERLPTERQLSESYGVGRSTVRRVLRQLKGLGLITQIVGSGTYIGEDLAEKLPKPESLDLGISPAELMDARLIFEPGLIDLVVRNGTAADLAGMEECCLKAERAETLEQFEYWDNAFHQKIAEATHNQFVISVFDLMTKVRERSEWGMLKKRSVTPERRGAYQHEHRALWAALKNRDAEAAKASIHSHLIHVRRNLLGY</sequence>
<name>A0A1J5RVQ9_9ZZZZ</name>
<dbReference type="SUPFAM" id="SSF48008">
    <property type="entry name" value="GntR ligand-binding domain-like"/>
    <property type="match status" value="1"/>
</dbReference>
<evidence type="ECO:0000259" key="4">
    <source>
        <dbReference type="PROSITE" id="PS50949"/>
    </source>
</evidence>
<comment type="caution">
    <text evidence="5">The sequence shown here is derived from an EMBL/GenBank/DDBJ whole genome shotgun (WGS) entry which is preliminary data.</text>
</comment>
<protein>
    <submittedName>
        <fullName evidence="5">HTH-type transcriptional regulator LutR</fullName>
    </submittedName>
</protein>
<dbReference type="GO" id="GO:0003677">
    <property type="term" value="F:DNA binding"/>
    <property type="evidence" value="ECO:0007669"/>
    <property type="project" value="UniProtKB-KW"/>
</dbReference>
<dbReference type="InterPro" id="IPR036388">
    <property type="entry name" value="WH-like_DNA-bd_sf"/>
</dbReference>
<dbReference type="InterPro" id="IPR011711">
    <property type="entry name" value="GntR_C"/>
</dbReference>
<dbReference type="PANTHER" id="PTHR43537">
    <property type="entry name" value="TRANSCRIPTIONAL REGULATOR, GNTR FAMILY"/>
    <property type="match status" value="1"/>
</dbReference>
<dbReference type="PRINTS" id="PR00035">
    <property type="entry name" value="HTHGNTR"/>
</dbReference>
<evidence type="ECO:0000256" key="1">
    <source>
        <dbReference type="ARBA" id="ARBA00023015"/>
    </source>
</evidence>
<dbReference type="Gene3D" id="1.10.10.10">
    <property type="entry name" value="Winged helix-like DNA-binding domain superfamily/Winged helix DNA-binding domain"/>
    <property type="match status" value="1"/>
</dbReference>